<evidence type="ECO:0000313" key="4">
    <source>
        <dbReference type="EMBL" id="EFO80999.1"/>
    </source>
</evidence>
<dbReference type="EMBL" id="ADVR01000031">
    <property type="protein sequence ID" value="EFO80999.1"/>
    <property type="molecule type" value="Genomic_DNA"/>
</dbReference>
<dbReference type="InterPro" id="IPR050695">
    <property type="entry name" value="N-acetylmuramoyl_amidase_3"/>
</dbReference>
<dbReference type="CDD" id="cd02696">
    <property type="entry name" value="MurNAc-LAA"/>
    <property type="match status" value="1"/>
</dbReference>
<dbReference type="InterPro" id="IPR037524">
    <property type="entry name" value="PA14/GLEYA"/>
</dbReference>
<dbReference type="OrthoDB" id="134861at2"/>
<evidence type="ECO:0000256" key="1">
    <source>
        <dbReference type="ARBA" id="ARBA00022801"/>
    </source>
</evidence>
<accession>E1ICU4</accession>
<dbReference type="InterPro" id="IPR011658">
    <property type="entry name" value="PA14_dom"/>
</dbReference>
<dbReference type="InterPro" id="IPR002508">
    <property type="entry name" value="MurNAc-LAA_cat"/>
</dbReference>
<gene>
    <name evidence="4" type="ORF">OSCT_1162</name>
</gene>
<dbReference type="Gene3D" id="2.60.120.260">
    <property type="entry name" value="Galactose-binding domain-like"/>
    <property type="match status" value="1"/>
</dbReference>
<dbReference type="Pfam" id="PF01520">
    <property type="entry name" value="Amidase_3"/>
    <property type="match status" value="1"/>
</dbReference>
<dbReference type="GO" id="GO:0008745">
    <property type="term" value="F:N-acetylmuramoyl-L-alanine amidase activity"/>
    <property type="evidence" value="ECO:0007669"/>
    <property type="project" value="InterPro"/>
</dbReference>
<dbReference type="SUPFAM" id="SSF56988">
    <property type="entry name" value="Anthrax protective antigen"/>
    <property type="match status" value="1"/>
</dbReference>
<feature type="domain" description="PA14" evidence="3">
    <location>
        <begin position="375"/>
        <end position="512"/>
    </location>
</feature>
<dbReference type="PANTHER" id="PTHR30404">
    <property type="entry name" value="N-ACETYLMURAMOYL-L-ALANINE AMIDASE"/>
    <property type="match status" value="1"/>
</dbReference>
<dbReference type="PROSITE" id="PS51820">
    <property type="entry name" value="PA14"/>
    <property type="match status" value="1"/>
</dbReference>
<feature type="signal peptide" evidence="2">
    <location>
        <begin position="1"/>
        <end position="28"/>
    </location>
</feature>
<dbReference type="Pfam" id="PF07691">
    <property type="entry name" value="PA14"/>
    <property type="match status" value="1"/>
</dbReference>
<keyword evidence="5" id="KW-1185">Reference proteome</keyword>
<dbReference type="SMART" id="SM00758">
    <property type="entry name" value="PA14"/>
    <property type="match status" value="1"/>
</dbReference>
<dbReference type="InterPro" id="IPR008979">
    <property type="entry name" value="Galactose-bd-like_sf"/>
</dbReference>
<dbReference type="Gene3D" id="3.40.630.40">
    <property type="entry name" value="Zn-dependent exopeptidases"/>
    <property type="match status" value="1"/>
</dbReference>
<feature type="chain" id="PRO_5003146818" evidence="2">
    <location>
        <begin position="29"/>
        <end position="673"/>
    </location>
</feature>
<dbReference type="PANTHER" id="PTHR30404:SF0">
    <property type="entry name" value="N-ACETYLMURAMOYL-L-ALANINE AMIDASE AMIC"/>
    <property type="match status" value="1"/>
</dbReference>
<dbReference type="SUPFAM" id="SSF53187">
    <property type="entry name" value="Zn-dependent exopeptidases"/>
    <property type="match status" value="1"/>
</dbReference>
<evidence type="ECO:0000256" key="2">
    <source>
        <dbReference type="SAM" id="SignalP"/>
    </source>
</evidence>
<sequence length="673" mass="74003">MRQQIHALLLLSLLAGMLTLISPQPGHAQSGPFEDLERQLRVVVTEVLSELGGEVRLLALDFDGTTLTIDLSSAARSLADAGRFYEVMEPINIAVNRVFEHAQLGEERSLDYRFLIAGEPLSPTEKPLPVGDGANLALINGQRIVINPGHGWYYDGSTWRLQRGSWWGIVEDFINLELGMQLRDRLVNVGAEVRATRELNQAAGTHPSSGKPLWEVGAAAYTKHIGAPASVYAGSTSGINNDIMARPYFANWVGAAATISIHNNGGGGCGTETWYDTSNAYANQSRDLATRIQNKIIERVRAQWNANWCNRGVKGSNGGYGEIRAVNGPAVLIELAFMDTQSDNQALQNATFRSIVTQAISDAITEYFGGSNITCPVGTYRAEYFNNATLSGSPTFISCESSINTNWGEGGPGRGLNNDNFSVRWRGTHTFEGSTYAFVATADDGIRVSIDGVRIIDAWADQPATQYRATRGVKAGNHEILVEYYERLGGASAQLFWNVNLALKSPAYSYTVDRDWVASNGNDGNTSSRWSSRVSSTLGQEWWWTRIGNRQDITEVRVTWEAAYAANHCIAWWSDGDTMAQMYCYNITDSGRYVYPIGTRSAQYVGILMRKRAPLMNNYSFWEVGAYRWGGVLQGANPDEANGVILQPPARVEYAFVPTLGPTHTIYLPVVIR</sequence>
<dbReference type="GO" id="GO:0009253">
    <property type="term" value="P:peptidoglycan catabolic process"/>
    <property type="evidence" value="ECO:0007669"/>
    <property type="project" value="InterPro"/>
</dbReference>
<name>E1ICU4_9CHLR</name>
<dbReference type="Proteomes" id="UP000054010">
    <property type="component" value="Unassembled WGS sequence"/>
</dbReference>
<dbReference type="HOGENOM" id="CLU_408167_0_0_0"/>
<dbReference type="Pfam" id="PF22633">
    <property type="entry name" value="F5_F8_type_C_2"/>
    <property type="match status" value="1"/>
</dbReference>
<proteinExistence type="predicted"/>
<evidence type="ECO:0000313" key="5">
    <source>
        <dbReference type="Proteomes" id="UP000054010"/>
    </source>
</evidence>
<dbReference type="Gene3D" id="2.60.120.380">
    <property type="match status" value="1"/>
</dbReference>
<evidence type="ECO:0000259" key="3">
    <source>
        <dbReference type="PROSITE" id="PS51820"/>
    </source>
</evidence>
<organism evidence="4 5">
    <name type="scientific">Oscillochloris trichoides DG-6</name>
    <dbReference type="NCBI Taxonomy" id="765420"/>
    <lineage>
        <taxon>Bacteria</taxon>
        <taxon>Bacillati</taxon>
        <taxon>Chloroflexota</taxon>
        <taxon>Chloroflexia</taxon>
        <taxon>Chloroflexales</taxon>
        <taxon>Chloroflexineae</taxon>
        <taxon>Oscillochloridaceae</taxon>
        <taxon>Oscillochloris</taxon>
    </lineage>
</organism>
<dbReference type="SMART" id="SM00646">
    <property type="entry name" value="Ami_3"/>
    <property type="match status" value="1"/>
</dbReference>
<keyword evidence="1" id="KW-0378">Hydrolase</keyword>
<protein>
    <submittedName>
        <fullName evidence="4">Galactose oxidase</fullName>
    </submittedName>
</protein>
<dbReference type="GO" id="GO:0030288">
    <property type="term" value="C:outer membrane-bounded periplasmic space"/>
    <property type="evidence" value="ECO:0007669"/>
    <property type="project" value="TreeGrafter"/>
</dbReference>
<comment type="caution">
    <text evidence="4">The sequence shown here is derived from an EMBL/GenBank/DDBJ whole genome shotgun (WGS) entry which is preliminary data.</text>
</comment>
<dbReference type="eggNOG" id="COG3291">
    <property type="taxonomic scope" value="Bacteria"/>
</dbReference>
<reference evidence="4 5" key="1">
    <citation type="journal article" date="2011" name="J. Bacteriol.">
        <title>Draft genome sequence of the anoxygenic filamentous phototrophic bacterium Oscillochloris trichoides subsp. DG-6.</title>
        <authorList>
            <person name="Kuznetsov B.B."/>
            <person name="Ivanovsky R.N."/>
            <person name="Keppen O.I."/>
            <person name="Sukhacheva M.V."/>
            <person name="Bumazhkin B.K."/>
            <person name="Patutina E.O."/>
            <person name="Beletsky A.V."/>
            <person name="Mardanov A.V."/>
            <person name="Baslerov R.V."/>
            <person name="Panteleeva A.N."/>
            <person name="Kolganova T.V."/>
            <person name="Ravin N.V."/>
            <person name="Skryabin K.G."/>
        </authorList>
    </citation>
    <scope>NUCLEOTIDE SEQUENCE [LARGE SCALE GENOMIC DNA]</scope>
    <source>
        <strain evidence="4 5">DG-6</strain>
    </source>
</reference>
<dbReference type="eggNOG" id="COG0860">
    <property type="taxonomic scope" value="Bacteria"/>
</dbReference>
<dbReference type="STRING" id="765420.OSCT_1162"/>
<dbReference type="AlphaFoldDB" id="E1ICU4"/>
<dbReference type="SUPFAM" id="SSF49785">
    <property type="entry name" value="Galactose-binding domain-like"/>
    <property type="match status" value="1"/>
</dbReference>
<keyword evidence="2" id="KW-0732">Signal</keyword>